<dbReference type="InterPro" id="IPR034164">
    <property type="entry name" value="Pepsin-like_dom"/>
</dbReference>
<keyword evidence="3" id="KW-0732">Signal</keyword>
<accession>A0A8K0XQH4</accession>
<keyword evidence="2" id="KW-1133">Transmembrane helix</keyword>
<dbReference type="InterPro" id="IPR021109">
    <property type="entry name" value="Peptidase_aspartic_dom_sf"/>
</dbReference>
<evidence type="ECO:0000259" key="4">
    <source>
        <dbReference type="PROSITE" id="PS51767"/>
    </source>
</evidence>
<dbReference type="AlphaFoldDB" id="A0A8K0XQH4"/>
<dbReference type="CDD" id="cd05471">
    <property type="entry name" value="pepsin_like"/>
    <property type="match status" value="1"/>
</dbReference>
<dbReference type="EMBL" id="JAEVFJ010000012">
    <property type="protein sequence ID" value="KAH8101427.1"/>
    <property type="molecule type" value="Genomic_DNA"/>
</dbReference>
<name>A0A8K0XQH4_9AGAR</name>
<sequence length="625" mass="64501">MPHPMANILTTFTLLSLVHHATAGLLSFQKRQSNGNSGVFVPATINLPLQYASTGKYLMPVQMSNGSNAQNFNFTISTGSGLTFVGGDSCSTCSGVNLYNQNLSSTAQPLSNTPDTTDFLAQSTSGTVIKELCSIKTQNGSQWKYPNQTVVVINQQQPNGGVPIVGSNTGVSGIVGLGTNAGQSSGNSSSFQPGFADTIYAQWLTNNPTALNFTFGMNLKAPTGVAQNDVSGSLSLTDGGNLDWLQPDPSKYDASQVQWKTVSGGVATGTSPNTASSQEWEVSLDGFVFVSGGNKIQNSEGVVAQVEPMYPNLYLPLSEATLIHAAIPGSAQAANLSTLGSESTAWTVPCNSQFSFGFVVGSQTFTLDPNSLLINRGNGVCSSAIEGWTSSSQQNYLLGARFISAVYLIFEVGRDGSQTVGFAPRATPSKSSKTGAIVGGVLGGIGGAIILAALIFLFVRYRRNRIANTPGQYDGHIFDKPEGSNGIVPFTLGMGTAGAAATTATGSATSPTTTHFSTGLVSPVTSDALAADNSPFAHPDHHEILPPAYDDSEVSYGAGSSSGSRNGARGAAPLGDRKTSHLGDGSGGGGVRMPEPEAQYATVRDSVQSAGSQPTPTSPSSVGRD</sequence>
<dbReference type="PROSITE" id="PS51767">
    <property type="entry name" value="PEPTIDASE_A1"/>
    <property type="match status" value="1"/>
</dbReference>
<evidence type="ECO:0000313" key="5">
    <source>
        <dbReference type="EMBL" id="KAH8101427.1"/>
    </source>
</evidence>
<feature type="compositionally biased region" description="Polar residues" evidence="1">
    <location>
        <begin position="605"/>
        <end position="625"/>
    </location>
</feature>
<evidence type="ECO:0000256" key="3">
    <source>
        <dbReference type="SAM" id="SignalP"/>
    </source>
</evidence>
<gene>
    <name evidence="5" type="ORF">BXZ70DRAFT_1007261</name>
</gene>
<evidence type="ECO:0000256" key="1">
    <source>
        <dbReference type="SAM" id="MobiDB-lite"/>
    </source>
</evidence>
<dbReference type="Gene3D" id="2.40.70.10">
    <property type="entry name" value="Acid Proteases"/>
    <property type="match status" value="2"/>
</dbReference>
<dbReference type="SUPFAM" id="SSF50630">
    <property type="entry name" value="Acid proteases"/>
    <property type="match status" value="1"/>
</dbReference>
<dbReference type="OrthoDB" id="2563011at2759"/>
<feature type="transmembrane region" description="Helical" evidence="2">
    <location>
        <begin position="436"/>
        <end position="459"/>
    </location>
</feature>
<dbReference type="Proteomes" id="UP000813824">
    <property type="component" value="Unassembled WGS sequence"/>
</dbReference>
<feature type="compositionally biased region" description="Low complexity" evidence="1">
    <location>
        <begin position="557"/>
        <end position="572"/>
    </location>
</feature>
<evidence type="ECO:0000256" key="2">
    <source>
        <dbReference type="SAM" id="Phobius"/>
    </source>
</evidence>
<keyword evidence="6" id="KW-1185">Reference proteome</keyword>
<protein>
    <submittedName>
        <fullName evidence="5">Aspartic peptidase domain-containing protein</fullName>
    </submittedName>
</protein>
<reference evidence="5" key="1">
    <citation type="journal article" date="2021" name="New Phytol.">
        <title>Evolutionary innovations through gain and loss of genes in the ectomycorrhizal Boletales.</title>
        <authorList>
            <person name="Wu G."/>
            <person name="Miyauchi S."/>
            <person name="Morin E."/>
            <person name="Kuo A."/>
            <person name="Drula E."/>
            <person name="Varga T."/>
            <person name="Kohler A."/>
            <person name="Feng B."/>
            <person name="Cao Y."/>
            <person name="Lipzen A."/>
            <person name="Daum C."/>
            <person name="Hundley H."/>
            <person name="Pangilinan J."/>
            <person name="Johnson J."/>
            <person name="Barry K."/>
            <person name="LaButti K."/>
            <person name="Ng V."/>
            <person name="Ahrendt S."/>
            <person name="Min B."/>
            <person name="Choi I.G."/>
            <person name="Park H."/>
            <person name="Plett J.M."/>
            <person name="Magnuson J."/>
            <person name="Spatafora J.W."/>
            <person name="Nagy L.G."/>
            <person name="Henrissat B."/>
            <person name="Grigoriev I.V."/>
            <person name="Yang Z.L."/>
            <person name="Xu J."/>
            <person name="Martin F.M."/>
        </authorList>
    </citation>
    <scope>NUCLEOTIDE SEQUENCE</scope>
    <source>
        <strain evidence="5">KKN 215</strain>
    </source>
</reference>
<proteinExistence type="predicted"/>
<comment type="caution">
    <text evidence="5">The sequence shown here is derived from an EMBL/GenBank/DDBJ whole genome shotgun (WGS) entry which is preliminary data.</text>
</comment>
<evidence type="ECO:0000313" key="6">
    <source>
        <dbReference type="Proteomes" id="UP000813824"/>
    </source>
</evidence>
<feature type="signal peptide" evidence="3">
    <location>
        <begin position="1"/>
        <end position="23"/>
    </location>
</feature>
<organism evidence="5 6">
    <name type="scientific">Cristinia sonorae</name>
    <dbReference type="NCBI Taxonomy" id="1940300"/>
    <lineage>
        <taxon>Eukaryota</taxon>
        <taxon>Fungi</taxon>
        <taxon>Dikarya</taxon>
        <taxon>Basidiomycota</taxon>
        <taxon>Agaricomycotina</taxon>
        <taxon>Agaricomycetes</taxon>
        <taxon>Agaricomycetidae</taxon>
        <taxon>Agaricales</taxon>
        <taxon>Pleurotineae</taxon>
        <taxon>Stephanosporaceae</taxon>
        <taxon>Cristinia</taxon>
    </lineage>
</organism>
<feature type="chain" id="PRO_5035456148" evidence="3">
    <location>
        <begin position="24"/>
        <end position="625"/>
    </location>
</feature>
<dbReference type="InterPro" id="IPR033121">
    <property type="entry name" value="PEPTIDASE_A1"/>
</dbReference>
<keyword evidence="2" id="KW-0472">Membrane</keyword>
<keyword evidence="2" id="KW-0812">Transmembrane</keyword>
<feature type="region of interest" description="Disordered" evidence="1">
    <location>
        <begin position="531"/>
        <end position="625"/>
    </location>
</feature>
<dbReference type="Pfam" id="PF00026">
    <property type="entry name" value="Asp"/>
    <property type="match status" value="1"/>
</dbReference>
<feature type="domain" description="Peptidase A1" evidence="4">
    <location>
        <begin position="59"/>
        <end position="423"/>
    </location>
</feature>